<evidence type="ECO:0000256" key="3">
    <source>
        <dbReference type="ARBA" id="ARBA00022679"/>
    </source>
</evidence>
<comment type="catalytic activity">
    <reaction evidence="10">
        <text>1,2-dihexadecanoyl-sn-glycero-3-phospho-(1D-myo-inositol-5-phosphate) + GTP = 1,2-dihexadecanoyl-sn-glycero-3-phospho-(1D-myo-inositol-4,5-bisphosphate) + GDP + H(+)</text>
        <dbReference type="Rhea" id="RHEA:55964"/>
        <dbReference type="ChEBI" id="CHEBI:15378"/>
        <dbReference type="ChEBI" id="CHEBI:37565"/>
        <dbReference type="ChEBI" id="CHEBI:58189"/>
        <dbReference type="ChEBI" id="CHEBI:83423"/>
        <dbReference type="ChEBI" id="CHEBI:84968"/>
    </reaction>
    <physiologicalReaction direction="left-to-right" evidence="10">
        <dbReference type="Rhea" id="RHEA:55965"/>
    </physiologicalReaction>
</comment>
<dbReference type="EC" id="2.7.1.149" evidence="11"/>
<evidence type="ECO:0000256" key="2">
    <source>
        <dbReference type="ARBA" id="ARBA00022490"/>
    </source>
</evidence>
<dbReference type="InterPro" id="IPR023610">
    <property type="entry name" value="PInositol-4/5-P-5/4-kinase"/>
</dbReference>
<dbReference type="GO" id="GO:0005524">
    <property type="term" value="F:ATP binding"/>
    <property type="evidence" value="ECO:0007669"/>
    <property type="project" value="UniProtKB-UniRule"/>
</dbReference>
<reference evidence="14 15" key="1">
    <citation type="submission" date="2016-04" db="EMBL/GenBank/DDBJ databases">
        <title>The genome of Intoshia linei affirms orthonectids as highly simplified spiralians.</title>
        <authorList>
            <person name="Mikhailov K.V."/>
            <person name="Slusarev G.S."/>
            <person name="Nikitin M.A."/>
            <person name="Logacheva M.D."/>
            <person name="Penin A."/>
            <person name="Aleoshin V."/>
            <person name="Panchin Y.V."/>
        </authorList>
    </citation>
    <scope>NUCLEOTIDE SEQUENCE [LARGE SCALE GENOMIC DNA]</scope>
    <source>
        <strain evidence="14">Intl2013</strain>
        <tissue evidence="14">Whole animal</tissue>
    </source>
</reference>
<dbReference type="Proteomes" id="UP000078046">
    <property type="component" value="Unassembled WGS sequence"/>
</dbReference>
<keyword evidence="4 12" id="KW-0547">Nucleotide-binding</keyword>
<dbReference type="GO" id="GO:0016309">
    <property type="term" value="F:1-phosphatidylinositol-5-phosphate 4-kinase activity"/>
    <property type="evidence" value="ECO:0007669"/>
    <property type="project" value="UniProtKB-EC"/>
</dbReference>
<dbReference type="GO" id="GO:0005886">
    <property type="term" value="C:plasma membrane"/>
    <property type="evidence" value="ECO:0007669"/>
    <property type="project" value="TreeGrafter"/>
</dbReference>
<evidence type="ECO:0000256" key="11">
    <source>
        <dbReference type="ARBA" id="ARBA00039039"/>
    </source>
</evidence>
<keyword evidence="3 12" id="KW-0808">Transferase</keyword>
<gene>
    <name evidence="14" type="ORF">A3Q56_03010</name>
</gene>
<evidence type="ECO:0000256" key="10">
    <source>
        <dbReference type="ARBA" id="ARBA00036950"/>
    </source>
</evidence>
<evidence type="ECO:0000256" key="7">
    <source>
        <dbReference type="ARBA" id="ARBA00023098"/>
    </source>
</evidence>
<feature type="domain" description="PIPK" evidence="13">
    <location>
        <begin position="18"/>
        <end position="396"/>
    </location>
</feature>
<proteinExistence type="predicted"/>
<dbReference type="Gene3D" id="3.30.810.10">
    <property type="entry name" value="2-Layer Sandwich"/>
    <property type="match status" value="1"/>
</dbReference>
<keyword evidence="6 12" id="KW-0067">ATP-binding</keyword>
<dbReference type="PANTHER" id="PTHR23086:SF8">
    <property type="entry name" value="PHOSPHATIDYLINOSITOL 5-PHOSPHATE 4-KINASE, ISOFORM A"/>
    <property type="match status" value="1"/>
</dbReference>
<dbReference type="GO" id="GO:0046854">
    <property type="term" value="P:phosphatidylinositol phosphate biosynthetic process"/>
    <property type="evidence" value="ECO:0007669"/>
    <property type="project" value="TreeGrafter"/>
</dbReference>
<dbReference type="Pfam" id="PF01504">
    <property type="entry name" value="PIP5K"/>
    <property type="match status" value="1"/>
</dbReference>
<evidence type="ECO:0000256" key="1">
    <source>
        <dbReference type="ARBA" id="ARBA00004496"/>
    </source>
</evidence>
<keyword evidence="5 12" id="KW-0418">Kinase</keyword>
<name>A0A177B664_9BILA</name>
<comment type="catalytic activity">
    <reaction evidence="9">
        <text>a 1,2-diacyl-sn-glycero-3-phospho-(1D-myo-inositol-5-phosphate) + ATP = a 1,2-diacyl-sn-glycero-3-phospho-(1D-myo-inositol-4,5-bisphosphate) + ADP + H(+)</text>
        <dbReference type="Rhea" id="RHEA:12280"/>
        <dbReference type="ChEBI" id="CHEBI:15378"/>
        <dbReference type="ChEBI" id="CHEBI:30616"/>
        <dbReference type="ChEBI" id="CHEBI:57795"/>
        <dbReference type="ChEBI" id="CHEBI:58456"/>
        <dbReference type="ChEBI" id="CHEBI:456216"/>
        <dbReference type="EC" id="2.7.1.149"/>
    </reaction>
    <physiologicalReaction direction="left-to-right" evidence="9">
        <dbReference type="Rhea" id="RHEA:12281"/>
    </physiologicalReaction>
</comment>
<keyword evidence="2" id="KW-0963">Cytoplasm</keyword>
<keyword evidence="7" id="KW-0443">Lipid metabolism</keyword>
<keyword evidence="15" id="KW-1185">Reference proteome</keyword>
<dbReference type="SUPFAM" id="SSF56104">
    <property type="entry name" value="SAICAR synthase-like"/>
    <property type="match status" value="1"/>
</dbReference>
<evidence type="ECO:0000313" key="15">
    <source>
        <dbReference type="Proteomes" id="UP000078046"/>
    </source>
</evidence>
<dbReference type="SMART" id="SM00330">
    <property type="entry name" value="PIPKc"/>
    <property type="match status" value="1"/>
</dbReference>
<dbReference type="Gene3D" id="3.30.800.10">
    <property type="entry name" value="Phosphatidylinositol Phosphate Kinase II Beta"/>
    <property type="match status" value="1"/>
</dbReference>
<dbReference type="InterPro" id="IPR002498">
    <property type="entry name" value="PInositol-4-P-4/5-kinase_core"/>
</dbReference>
<protein>
    <recommendedName>
        <fullName evidence="11">1-phosphatidylinositol-5-phosphate 4-kinase</fullName>
        <ecNumber evidence="11">2.7.1.149</ecNumber>
    </recommendedName>
</protein>
<evidence type="ECO:0000256" key="12">
    <source>
        <dbReference type="PROSITE-ProRule" id="PRU00781"/>
    </source>
</evidence>
<evidence type="ECO:0000256" key="9">
    <source>
        <dbReference type="ARBA" id="ARBA00036698"/>
    </source>
</evidence>
<evidence type="ECO:0000313" key="14">
    <source>
        <dbReference type="EMBL" id="OAF69192.1"/>
    </source>
</evidence>
<dbReference type="FunFam" id="3.30.800.10:FF:000002">
    <property type="entry name" value="Phosphatidylinositol 5-phosphate 4-kinase type-2 beta"/>
    <property type="match status" value="1"/>
</dbReference>
<dbReference type="PROSITE" id="PS51455">
    <property type="entry name" value="PIPK"/>
    <property type="match status" value="1"/>
</dbReference>
<organism evidence="14 15">
    <name type="scientific">Intoshia linei</name>
    <dbReference type="NCBI Taxonomy" id="1819745"/>
    <lineage>
        <taxon>Eukaryota</taxon>
        <taxon>Metazoa</taxon>
        <taxon>Spiralia</taxon>
        <taxon>Lophotrochozoa</taxon>
        <taxon>Mesozoa</taxon>
        <taxon>Orthonectida</taxon>
        <taxon>Rhopaluridae</taxon>
        <taxon>Intoshia</taxon>
    </lineage>
</organism>
<dbReference type="InterPro" id="IPR027484">
    <property type="entry name" value="PInositol-4-P-5-kinase_N"/>
</dbReference>
<evidence type="ECO:0000256" key="4">
    <source>
        <dbReference type="ARBA" id="ARBA00022741"/>
    </source>
</evidence>
<evidence type="ECO:0000256" key="6">
    <source>
        <dbReference type="ARBA" id="ARBA00022840"/>
    </source>
</evidence>
<comment type="catalytic activity">
    <reaction evidence="8">
        <text>1,2-dihexadecanoyl-sn-glycero-3-phospho-(1D-myo-inositol-5-phosphate) + ATP = 1,2-dihexadecanoyl-sn-glycero-3-phospho-(1D-myo-inositol-4,5-bisphosphate) + ADP + H(+)</text>
        <dbReference type="Rhea" id="RHEA:55992"/>
        <dbReference type="ChEBI" id="CHEBI:15378"/>
        <dbReference type="ChEBI" id="CHEBI:30616"/>
        <dbReference type="ChEBI" id="CHEBI:83423"/>
        <dbReference type="ChEBI" id="CHEBI:84968"/>
        <dbReference type="ChEBI" id="CHEBI:456216"/>
    </reaction>
    <physiologicalReaction direction="left-to-right" evidence="8">
        <dbReference type="Rhea" id="RHEA:55993"/>
    </physiologicalReaction>
</comment>
<dbReference type="EMBL" id="LWCA01000321">
    <property type="protein sequence ID" value="OAF69192.1"/>
    <property type="molecule type" value="Genomic_DNA"/>
</dbReference>
<evidence type="ECO:0000256" key="8">
    <source>
        <dbReference type="ARBA" id="ARBA00036478"/>
    </source>
</evidence>
<dbReference type="InterPro" id="IPR027483">
    <property type="entry name" value="PInositol-4-P-4/5-kinase_C_sf"/>
</dbReference>
<accession>A0A177B664</accession>
<dbReference type="PANTHER" id="PTHR23086">
    <property type="entry name" value="PHOSPHATIDYLINOSITOL-4-PHOSPHATE 5-KINASE"/>
    <property type="match status" value="1"/>
</dbReference>
<dbReference type="AlphaFoldDB" id="A0A177B664"/>
<dbReference type="OrthoDB" id="20783at2759"/>
<dbReference type="CDD" id="cd17305">
    <property type="entry name" value="PIPKc_PIP5KII"/>
    <property type="match status" value="1"/>
</dbReference>
<comment type="subcellular location">
    <subcellularLocation>
        <location evidence="1">Cytoplasm</location>
    </subcellularLocation>
</comment>
<evidence type="ECO:0000259" key="13">
    <source>
        <dbReference type="PROSITE" id="PS51455"/>
    </source>
</evidence>
<dbReference type="GO" id="GO:0016308">
    <property type="term" value="F:1-phosphatidylinositol-4-phosphate 5-kinase activity"/>
    <property type="evidence" value="ECO:0007669"/>
    <property type="project" value="TreeGrafter"/>
</dbReference>
<comment type="caution">
    <text evidence="14">The sequence shown here is derived from an EMBL/GenBank/DDBJ whole genome shotgun (WGS) entry which is preliminary data.</text>
</comment>
<evidence type="ECO:0000256" key="5">
    <source>
        <dbReference type="ARBA" id="ARBA00022777"/>
    </source>
</evidence>
<sequence>MPKKPLKIITQKVKVFRRNNPIISILMWGINYSMSELSQATIPAVLLPEYFKAYLKVKVENCGFNKDKLPSNYKFKEYFPMVFRDLRERFNIDDEDYCTSMTKYDPQATKDMGRSGSKLYRSYDLKYFVKTISKDEVSVLHKFIPHYHHYLVKNQCETLLCKYVGLYRITVNQGETYILVQKSCFPPIYPIHKKYDLKGSTVSRQATTKERKKELPTLKDNDFMNELTYIDVDVESREILLEKLKSDVEFLRMQSVMDYSLIIGVHDLDAVINSDVENDEECQYPTMTNSESDRMSKITQKSTDSDDNVDLVNVYEADQVIIEAVNIESIASDNNRGTSANHIYIVGIIDFNTTYGMKKRTAHSAKTLKHGADAEISTVNPDQYAKRFINFISKSIR</sequence>
<dbReference type="GO" id="GO:0005737">
    <property type="term" value="C:cytoplasm"/>
    <property type="evidence" value="ECO:0007669"/>
    <property type="project" value="UniProtKB-SubCell"/>
</dbReference>